<dbReference type="InterPro" id="IPR010287">
    <property type="entry name" value="DUF892_YciF-like"/>
</dbReference>
<evidence type="ECO:0000313" key="2">
    <source>
        <dbReference type="EMBL" id="MFC5067784.1"/>
    </source>
</evidence>
<accession>A0ABV9Z2J6</accession>
<dbReference type="Gene3D" id="1.20.1260.10">
    <property type="match status" value="1"/>
</dbReference>
<evidence type="ECO:0000313" key="3">
    <source>
        <dbReference type="Proteomes" id="UP001595796"/>
    </source>
</evidence>
<dbReference type="SUPFAM" id="SSF47240">
    <property type="entry name" value="Ferritin-like"/>
    <property type="match status" value="1"/>
</dbReference>
<dbReference type="Proteomes" id="UP001595796">
    <property type="component" value="Unassembled WGS sequence"/>
</dbReference>
<dbReference type="PANTHER" id="PTHR30565">
    <property type="entry name" value="PROTEIN YCIF"/>
    <property type="match status" value="1"/>
</dbReference>
<dbReference type="Pfam" id="PF05974">
    <property type="entry name" value="DUF892"/>
    <property type="match status" value="1"/>
</dbReference>
<keyword evidence="3" id="KW-1185">Reference proteome</keyword>
<dbReference type="InterPro" id="IPR047114">
    <property type="entry name" value="YciF"/>
</dbReference>
<protein>
    <submittedName>
        <fullName evidence="2">Ferritin-like domain-containing protein</fullName>
    </submittedName>
</protein>
<keyword evidence="1" id="KW-0175">Coiled coil</keyword>
<proteinExistence type="predicted"/>
<feature type="coiled-coil region" evidence="1">
    <location>
        <begin position="44"/>
        <end position="71"/>
    </location>
</feature>
<reference evidence="3" key="1">
    <citation type="journal article" date="2019" name="Int. J. Syst. Evol. Microbiol.">
        <title>The Global Catalogue of Microorganisms (GCM) 10K type strain sequencing project: providing services to taxonomists for standard genome sequencing and annotation.</title>
        <authorList>
            <consortium name="The Broad Institute Genomics Platform"/>
            <consortium name="The Broad Institute Genome Sequencing Center for Infectious Disease"/>
            <person name="Wu L."/>
            <person name="Ma J."/>
        </authorList>
    </citation>
    <scope>NUCLEOTIDE SEQUENCE [LARGE SCALE GENOMIC DNA]</scope>
    <source>
        <strain evidence="3">CGMCC 1.16444</strain>
    </source>
</reference>
<dbReference type="PANTHER" id="PTHR30565:SF9">
    <property type="entry name" value="PROTEIN YCIF"/>
    <property type="match status" value="1"/>
</dbReference>
<comment type="caution">
    <text evidence="2">The sequence shown here is derived from an EMBL/GenBank/DDBJ whole genome shotgun (WGS) entry which is preliminary data.</text>
</comment>
<dbReference type="InterPro" id="IPR012347">
    <property type="entry name" value="Ferritin-like"/>
</dbReference>
<dbReference type="RefSeq" id="WP_114956636.1">
    <property type="nucleotide sequence ID" value="NZ_JBHSJF010000006.1"/>
</dbReference>
<gene>
    <name evidence="2" type="ORF">ACFPFW_07110</name>
</gene>
<organism evidence="2 3">
    <name type="scientific">Flaviflagellibacter deserti</name>
    <dbReference type="NCBI Taxonomy" id="2267266"/>
    <lineage>
        <taxon>Bacteria</taxon>
        <taxon>Pseudomonadati</taxon>
        <taxon>Pseudomonadota</taxon>
        <taxon>Alphaproteobacteria</taxon>
        <taxon>Hyphomicrobiales</taxon>
        <taxon>Flaviflagellibacter</taxon>
    </lineage>
</organism>
<evidence type="ECO:0000256" key="1">
    <source>
        <dbReference type="SAM" id="Coils"/>
    </source>
</evidence>
<dbReference type="InterPro" id="IPR009078">
    <property type="entry name" value="Ferritin-like_SF"/>
</dbReference>
<dbReference type="EMBL" id="JBHSJF010000006">
    <property type="protein sequence ID" value="MFC5067784.1"/>
    <property type="molecule type" value="Genomic_DNA"/>
</dbReference>
<sequence length="172" mass="19121">MRHDNDTALDIYLTGLRNAHALENEALSIMQPQISRLEHYPELLARLKEHVRETEAQIKRLETILKDFDEGSSTIKDVGGRIMGGLAALGHSMAGDEVLKNTLANYAFENYEIAAYKSLIALADATKQSAHVKLLEQSLGEEIAMASFIENHIEDTTLKFLRLSEAGRTAKV</sequence>
<name>A0ABV9Z2J6_9HYPH</name>